<keyword evidence="6 10" id="KW-0067">ATP-binding</keyword>
<dbReference type="InterPro" id="IPR050388">
    <property type="entry name" value="ABC_Ni/Peptide_Import"/>
</dbReference>
<proteinExistence type="inferred from homology"/>
<keyword evidence="3" id="KW-0813">Transport</keyword>
<organism evidence="10 11">
    <name type="scientific">Acidimangrovimonas pyrenivorans</name>
    <dbReference type="NCBI Taxonomy" id="2030798"/>
    <lineage>
        <taxon>Bacteria</taxon>
        <taxon>Pseudomonadati</taxon>
        <taxon>Pseudomonadota</taxon>
        <taxon>Alphaproteobacteria</taxon>
        <taxon>Rhodobacterales</taxon>
        <taxon>Paracoccaceae</taxon>
        <taxon>Acidimangrovimonas</taxon>
    </lineage>
</organism>
<dbReference type="InterPro" id="IPR013563">
    <property type="entry name" value="Oligopep_ABC_C"/>
</dbReference>
<dbReference type="Pfam" id="PF00005">
    <property type="entry name" value="ABC_tran"/>
    <property type="match status" value="1"/>
</dbReference>
<dbReference type="PROSITE" id="PS50893">
    <property type="entry name" value="ABC_TRANSPORTER_2"/>
    <property type="match status" value="1"/>
</dbReference>
<gene>
    <name evidence="10" type="ORF">ACFOES_00345</name>
</gene>
<dbReference type="EMBL" id="JBHRSK010000001">
    <property type="protein sequence ID" value="MFC2966532.1"/>
    <property type="molecule type" value="Genomic_DNA"/>
</dbReference>
<evidence type="ECO:0000256" key="1">
    <source>
        <dbReference type="ARBA" id="ARBA00004417"/>
    </source>
</evidence>
<evidence type="ECO:0000256" key="6">
    <source>
        <dbReference type="ARBA" id="ARBA00022840"/>
    </source>
</evidence>
<evidence type="ECO:0000313" key="11">
    <source>
        <dbReference type="Proteomes" id="UP001595443"/>
    </source>
</evidence>
<keyword evidence="5" id="KW-0547">Nucleotide-binding</keyword>
<dbReference type="RefSeq" id="WP_377830737.1">
    <property type="nucleotide sequence ID" value="NZ_JBHRSK010000001.1"/>
</dbReference>
<accession>A0ABV7ABY9</accession>
<dbReference type="SMART" id="SM00382">
    <property type="entry name" value="AAA"/>
    <property type="match status" value="1"/>
</dbReference>
<dbReference type="InterPro" id="IPR003593">
    <property type="entry name" value="AAA+_ATPase"/>
</dbReference>
<dbReference type="InterPro" id="IPR003439">
    <property type="entry name" value="ABC_transporter-like_ATP-bd"/>
</dbReference>
<evidence type="ECO:0000313" key="10">
    <source>
        <dbReference type="EMBL" id="MFC2966532.1"/>
    </source>
</evidence>
<dbReference type="Proteomes" id="UP001595443">
    <property type="component" value="Unassembled WGS sequence"/>
</dbReference>
<dbReference type="PANTHER" id="PTHR43297:SF2">
    <property type="entry name" value="DIPEPTIDE TRANSPORT ATP-BINDING PROTEIN DPPD"/>
    <property type="match status" value="1"/>
</dbReference>
<evidence type="ECO:0000256" key="3">
    <source>
        <dbReference type="ARBA" id="ARBA00022448"/>
    </source>
</evidence>
<reference evidence="11" key="1">
    <citation type="journal article" date="2019" name="Int. J. Syst. Evol. Microbiol.">
        <title>The Global Catalogue of Microorganisms (GCM) 10K type strain sequencing project: providing services to taxonomists for standard genome sequencing and annotation.</title>
        <authorList>
            <consortium name="The Broad Institute Genomics Platform"/>
            <consortium name="The Broad Institute Genome Sequencing Center for Infectious Disease"/>
            <person name="Wu L."/>
            <person name="Ma J."/>
        </authorList>
    </citation>
    <scope>NUCLEOTIDE SEQUENCE [LARGE SCALE GENOMIC DNA]</scope>
    <source>
        <strain evidence="11">KCTC 62192</strain>
    </source>
</reference>
<feature type="region of interest" description="Disordered" evidence="8">
    <location>
        <begin position="270"/>
        <end position="310"/>
    </location>
</feature>
<name>A0ABV7ABY9_9RHOB</name>
<sequence length="310" mass="34263">MTDLLDVQNLWVRFPTRNGIFDAVRGVSFRLGRERLGIVGESGSGKSMTGRAILRLIRPPGQLTADHIRLDGEDLMTKSEKGMRAVRGSRISMVMQDPKFSLNPVMRVGDQIMEALRLHARVSRTEARKRALEMLEAVSIRDPERVFRAFPHEMSGGMGQRIMIAMMLIPNPELLIADEPTSALDVSVQGQVLRIMDKLVQDRGMGLIFISHDLNLVAQFCDRVLIMYAGRVVETCDADKLHQATHPYTRGLLNSMPRIDAPQSRLDVLSRDPAWSEAPSVGPDDRGLPELPQPGPAGLGNLGADIAEGK</sequence>
<protein>
    <submittedName>
        <fullName evidence="10">ABC transporter ATP-binding protein</fullName>
    </submittedName>
</protein>
<comment type="subcellular location">
    <subcellularLocation>
        <location evidence="1">Cell inner membrane</location>
        <topology evidence="1">Peripheral membrane protein</topology>
    </subcellularLocation>
</comment>
<keyword evidence="4" id="KW-1003">Cell membrane</keyword>
<dbReference type="CDD" id="cd03257">
    <property type="entry name" value="ABC_NikE_OppD_transporters"/>
    <property type="match status" value="1"/>
</dbReference>
<evidence type="ECO:0000256" key="7">
    <source>
        <dbReference type="ARBA" id="ARBA00023136"/>
    </source>
</evidence>
<dbReference type="PANTHER" id="PTHR43297">
    <property type="entry name" value="OLIGOPEPTIDE TRANSPORT ATP-BINDING PROTEIN APPD"/>
    <property type="match status" value="1"/>
</dbReference>
<evidence type="ECO:0000256" key="4">
    <source>
        <dbReference type="ARBA" id="ARBA00022475"/>
    </source>
</evidence>
<comment type="similarity">
    <text evidence="2">Belongs to the ABC transporter superfamily.</text>
</comment>
<dbReference type="GO" id="GO:0005524">
    <property type="term" value="F:ATP binding"/>
    <property type="evidence" value="ECO:0007669"/>
    <property type="project" value="UniProtKB-KW"/>
</dbReference>
<dbReference type="Gene3D" id="3.40.50.300">
    <property type="entry name" value="P-loop containing nucleotide triphosphate hydrolases"/>
    <property type="match status" value="1"/>
</dbReference>
<keyword evidence="7" id="KW-0472">Membrane</keyword>
<feature type="domain" description="ABC transporter" evidence="9">
    <location>
        <begin position="5"/>
        <end position="254"/>
    </location>
</feature>
<evidence type="ECO:0000256" key="2">
    <source>
        <dbReference type="ARBA" id="ARBA00005417"/>
    </source>
</evidence>
<dbReference type="Pfam" id="PF08352">
    <property type="entry name" value="oligo_HPY"/>
    <property type="match status" value="1"/>
</dbReference>
<evidence type="ECO:0000259" key="9">
    <source>
        <dbReference type="PROSITE" id="PS50893"/>
    </source>
</evidence>
<dbReference type="InterPro" id="IPR027417">
    <property type="entry name" value="P-loop_NTPase"/>
</dbReference>
<comment type="caution">
    <text evidence="10">The sequence shown here is derived from an EMBL/GenBank/DDBJ whole genome shotgun (WGS) entry which is preliminary data.</text>
</comment>
<evidence type="ECO:0000256" key="8">
    <source>
        <dbReference type="SAM" id="MobiDB-lite"/>
    </source>
</evidence>
<evidence type="ECO:0000256" key="5">
    <source>
        <dbReference type="ARBA" id="ARBA00022741"/>
    </source>
</evidence>
<keyword evidence="11" id="KW-1185">Reference proteome</keyword>
<dbReference type="SUPFAM" id="SSF52540">
    <property type="entry name" value="P-loop containing nucleoside triphosphate hydrolases"/>
    <property type="match status" value="1"/>
</dbReference>